<keyword evidence="2" id="KW-1185">Reference proteome</keyword>
<dbReference type="Proteomes" id="UP000192980">
    <property type="component" value="Unassembled WGS sequence"/>
</dbReference>
<dbReference type="OrthoDB" id="711624at2"/>
<dbReference type="STRING" id="561061.SAMN05660862_1131"/>
<gene>
    <name evidence="1" type="ORF">SAMN05660862_1131</name>
</gene>
<reference evidence="1 2" key="1">
    <citation type="submission" date="2017-04" db="EMBL/GenBank/DDBJ databases">
        <authorList>
            <person name="Afonso C.L."/>
            <person name="Miller P.J."/>
            <person name="Scott M.A."/>
            <person name="Spackman E."/>
            <person name="Goraichik I."/>
            <person name="Dimitrov K.M."/>
            <person name="Suarez D.L."/>
            <person name="Swayne D.E."/>
        </authorList>
    </citation>
    <scope>NUCLEOTIDE SEQUENCE [LARGE SCALE GENOMIC DNA]</scope>
    <source>
        <strain evidence="1 2">DSM 22418</strain>
    </source>
</reference>
<proteinExistence type="predicted"/>
<protein>
    <submittedName>
        <fullName evidence="1">Uncharacterized protein</fullName>
    </submittedName>
</protein>
<sequence>MQQLIKSLTEEKRLDELAAKYTLLIDESQKAHGALFFLEVKGRNYKIMVPAPYHEALLAKGAPKLNALLNHREAMLLK</sequence>
<evidence type="ECO:0000313" key="1">
    <source>
        <dbReference type="EMBL" id="SMG17067.1"/>
    </source>
</evidence>
<organism evidence="1 2">
    <name type="scientific">Sphingobacterium psychroaquaticum</name>
    <dbReference type="NCBI Taxonomy" id="561061"/>
    <lineage>
        <taxon>Bacteria</taxon>
        <taxon>Pseudomonadati</taxon>
        <taxon>Bacteroidota</taxon>
        <taxon>Sphingobacteriia</taxon>
        <taxon>Sphingobacteriales</taxon>
        <taxon>Sphingobacteriaceae</taxon>
        <taxon>Sphingobacterium</taxon>
    </lineage>
</organism>
<accession>A0A1X7IPS9</accession>
<dbReference type="RefSeq" id="WP_085471934.1">
    <property type="nucleotide sequence ID" value="NZ_FXAU01000001.1"/>
</dbReference>
<name>A0A1X7IPS9_9SPHI</name>
<evidence type="ECO:0000313" key="2">
    <source>
        <dbReference type="Proteomes" id="UP000192980"/>
    </source>
</evidence>
<dbReference type="EMBL" id="FXAU01000001">
    <property type="protein sequence ID" value="SMG17067.1"/>
    <property type="molecule type" value="Genomic_DNA"/>
</dbReference>
<dbReference type="AlphaFoldDB" id="A0A1X7IPS9"/>